<dbReference type="SUPFAM" id="SSF47413">
    <property type="entry name" value="lambda repressor-like DNA-binding domains"/>
    <property type="match status" value="1"/>
</dbReference>
<reference evidence="3 4" key="2">
    <citation type="submission" date="2010-03" db="EMBL/GenBank/DDBJ databases">
        <authorList>
            <person name="Pajon A."/>
        </authorList>
    </citation>
    <scope>NUCLEOTIDE SEQUENCE [LARGE SCALE GENOMIC DNA]</scope>
    <source>
        <strain evidence="3 4">SSC/2</strain>
    </source>
</reference>
<evidence type="ECO:0000313" key="4">
    <source>
        <dbReference type="Proteomes" id="UP000008960"/>
    </source>
</evidence>
<keyword evidence="1" id="KW-0238">DNA-binding</keyword>
<proteinExistence type="predicted"/>
<dbReference type="PATRIC" id="fig|245018.3.peg.1097"/>
<dbReference type="PROSITE" id="PS50943">
    <property type="entry name" value="HTH_CROC1"/>
    <property type="match status" value="1"/>
</dbReference>
<feature type="domain" description="HTH cro/C1-type" evidence="2">
    <location>
        <begin position="30"/>
        <end position="84"/>
    </location>
</feature>
<dbReference type="SMART" id="SM00530">
    <property type="entry name" value="HTH_XRE"/>
    <property type="match status" value="1"/>
</dbReference>
<protein>
    <submittedName>
        <fullName evidence="3">Predicted transcriptional regulators</fullName>
    </submittedName>
</protein>
<dbReference type="InterPro" id="IPR025868">
    <property type="entry name" value="Zn_ribbon_dom_put"/>
</dbReference>
<dbReference type="CDD" id="cd00093">
    <property type="entry name" value="HTH_XRE"/>
    <property type="match status" value="1"/>
</dbReference>
<dbReference type="Proteomes" id="UP000008960">
    <property type="component" value="Chromosome"/>
</dbReference>
<dbReference type="KEGG" id="bprl:CL2_09110"/>
<dbReference type="Pfam" id="PF01381">
    <property type="entry name" value="HTH_3"/>
    <property type="match status" value="1"/>
</dbReference>
<accession>D4MZ82</accession>
<evidence type="ECO:0000313" key="3">
    <source>
        <dbReference type="EMBL" id="CBL37927.1"/>
    </source>
</evidence>
<dbReference type="PANTHER" id="PTHR46558:SF13">
    <property type="entry name" value="HTH-TYPE TRANSCRIPTIONAL REGULATOR IMMR"/>
    <property type="match status" value="1"/>
</dbReference>
<gene>
    <name evidence="3" type="ORF">CL2_09110</name>
</gene>
<sequence length="278" mass="32310">MATAGCFSDCRFIDMIKMTEVTTMETKKIILKLRTERGMSQDDLADKVMVTRQAVSRWENGDTVPNTDTLRLLSKEFDVSINMLLGEPRKLICQCCGMPMDDDSILGRDKDGTLNEEYCKWCYADGTYTYNDMDELIDVCVKNMVNENFTEEQARSYLKEMLPKLDYWKRYDELSDNGQFEEFKKQLMNEINDLHIDGLPRVDKLNALVGKYVNLEYQLPNGQKVKFLDDQKTYLGNQMESEFGGDRCFGILADMDFIIICTYEKDGENPELLIYKKR</sequence>
<evidence type="ECO:0000259" key="2">
    <source>
        <dbReference type="PROSITE" id="PS50943"/>
    </source>
</evidence>
<dbReference type="GO" id="GO:0003677">
    <property type="term" value="F:DNA binding"/>
    <property type="evidence" value="ECO:0007669"/>
    <property type="project" value="UniProtKB-KW"/>
</dbReference>
<dbReference type="AlphaFoldDB" id="D4MZ82"/>
<dbReference type="InterPro" id="IPR001387">
    <property type="entry name" value="Cro/C1-type_HTH"/>
</dbReference>
<dbReference type="EMBL" id="FP929061">
    <property type="protein sequence ID" value="CBL37927.1"/>
    <property type="molecule type" value="Genomic_DNA"/>
</dbReference>
<dbReference type="Pfam" id="PF12674">
    <property type="entry name" value="Zn_ribbon_2"/>
    <property type="match status" value="1"/>
</dbReference>
<evidence type="ECO:0000256" key="1">
    <source>
        <dbReference type="ARBA" id="ARBA00023125"/>
    </source>
</evidence>
<reference evidence="3 4" key="1">
    <citation type="submission" date="2010-03" db="EMBL/GenBank/DDBJ databases">
        <title>The genome sequence of Clostridiales sp. SSC/2.</title>
        <authorList>
            <consortium name="metaHIT consortium -- http://www.metahit.eu/"/>
            <person name="Pajon A."/>
            <person name="Turner K."/>
            <person name="Parkhill J."/>
            <person name="Duncan S."/>
            <person name="Flint H."/>
        </authorList>
    </citation>
    <scope>NUCLEOTIDE SEQUENCE [LARGE SCALE GENOMIC DNA]</scope>
    <source>
        <strain evidence="3 4">SSC/2</strain>
    </source>
</reference>
<name>D4MZ82_ANAHA</name>
<dbReference type="Gene3D" id="1.10.260.40">
    <property type="entry name" value="lambda repressor-like DNA-binding domains"/>
    <property type="match status" value="1"/>
</dbReference>
<dbReference type="InterPro" id="IPR010982">
    <property type="entry name" value="Lambda_DNA-bd_dom_sf"/>
</dbReference>
<dbReference type="PANTHER" id="PTHR46558">
    <property type="entry name" value="TRACRIPTIONAL REGULATORY PROTEIN-RELATED-RELATED"/>
    <property type="match status" value="1"/>
</dbReference>
<organism evidence="3 4">
    <name type="scientific">Anaerostipes hadrus</name>
    <dbReference type="NCBI Taxonomy" id="649756"/>
    <lineage>
        <taxon>Bacteria</taxon>
        <taxon>Bacillati</taxon>
        <taxon>Bacillota</taxon>
        <taxon>Clostridia</taxon>
        <taxon>Lachnospirales</taxon>
        <taxon>Lachnospiraceae</taxon>
        <taxon>Anaerostipes</taxon>
    </lineage>
</organism>
<dbReference type="RefSeq" id="WP_015530359.1">
    <property type="nucleotide sequence ID" value="NZ_CYXT01000004.1"/>
</dbReference>